<evidence type="ECO:0000256" key="5">
    <source>
        <dbReference type="ARBA" id="ARBA00035202"/>
    </source>
</evidence>
<reference evidence="7" key="2">
    <citation type="submission" date="2025-08" db="UniProtKB">
        <authorList>
            <consortium name="Ensembl"/>
        </authorList>
    </citation>
    <scope>IDENTIFICATION</scope>
</reference>
<evidence type="ECO:0000256" key="1">
    <source>
        <dbReference type="ARBA" id="ARBA00002200"/>
    </source>
</evidence>
<evidence type="ECO:0000256" key="6">
    <source>
        <dbReference type="ARBA" id="ARBA00035444"/>
    </source>
</evidence>
<dbReference type="InterPro" id="IPR043141">
    <property type="entry name" value="Ribosomal_uL10-like_sf"/>
</dbReference>
<dbReference type="AlphaFoldDB" id="A0A7N4PXX5"/>
<keyword evidence="4" id="KW-0687">Ribonucleoprotein</keyword>
<evidence type="ECO:0000313" key="7">
    <source>
        <dbReference type="Ensembl" id="ENSSHAP00000043544.1"/>
    </source>
</evidence>
<evidence type="ECO:0000256" key="4">
    <source>
        <dbReference type="ARBA" id="ARBA00023274"/>
    </source>
</evidence>
<sequence length="168" mass="19170">MYREDRTIWKFSYFLKIIKLLYDYTKFFIVGADSMGTKQIQQLQLSLSGKSVLLMQKKKKIMMCKAICGHLENNPALNKEDLTEIRDMFLSNKRPAASHVSAISPCNVTVSTQNTDLDPERSPFFQALVITTKISRITNEILSDLLAPSLSPVHVFQFPLCVVFSTRM</sequence>
<evidence type="ECO:0000313" key="8">
    <source>
        <dbReference type="Proteomes" id="UP000007648"/>
    </source>
</evidence>
<comment type="similarity">
    <text evidence="2">Belongs to the universal ribosomal protein uL10 family.</text>
</comment>
<proteinExistence type="inferred from homology"/>
<reference evidence="7 8" key="1">
    <citation type="journal article" date="2011" name="Proc. Natl. Acad. Sci. U.S.A.">
        <title>Genetic diversity and population structure of the endangered marsupial Sarcophilus harrisii (Tasmanian devil).</title>
        <authorList>
            <person name="Miller W."/>
            <person name="Hayes V.M."/>
            <person name="Ratan A."/>
            <person name="Petersen D.C."/>
            <person name="Wittekindt N.E."/>
            <person name="Miller J."/>
            <person name="Walenz B."/>
            <person name="Knight J."/>
            <person name="Qi J."/>
            <person name="Zhao F."/>
            <person name="Wang Q."/>
            <person name="Bedoya-Reina O.C."/>
            <person name="Katiyar N."/>
            <person name="Tomsho L.P."/>
            <person name="Kasson L.M."/>
            <person name="Hardie R.A."/>
            <person name="Woodbridge P."/>
            <person name="Tindall E.A."/>
            <person name="Bertelsen M.F."/>
            <person name="Dixon D."/>
            <person name="Pyecroft S."/>
            <person name="Helgen K.M."/>
            <person name="Lesk A.M."/>
            <person name="Pringle T.H."/>
            <person name="Patterson N."/>
            <person name="Zhang Y."/>
            <person name="Kreiss A."/>
            <person name="Woods G.M."/>
            <person name="Jones M.E."/>
            <person name="Schuster S.C."/>
        </authorList>
    </citation>
    <scope>NUCLEOTIDE SEQUENCE [LARGE SCALE GENOMIC DNA]</scope>
</reference>
<dbReference type="GeneTree" id="ENSGT00390000017839"/>
<dbReference type="InParanoid" id="A0A7N4PXX5"/>
<comment type="function">
    <text evidence="1">Ribosomal protein P0 is the functional equivalent of E.coli protein L10.</text>
</comment>
<dbReference type="GO" id="GO:0070180">
    <property type="term" value="F:large ribosomal subunit rRNA binding"/>
    <property type="evidence" value="ECO:0007669"/>
    <property type="project" value="TreeGrafter"/>
</dbReference>
<evidence type="ECO:0000256" key="2">
    <source>
        <dbReference type="ARBA" id="ARBA00008889"/>
    </source>
</evidence>
<dbReference type="PANTHER" id="PTHR45699">
    <property type="entry name" value="60S ACIDIC RIBOSOMAL PROTEIN P0"/>
    <property type="match status" value="1"/>
</dbReference>
<accession>A0A7N4PXX5</accession>
<dbReference type="PANTHER" id="PTHR45699:SF3">
    <property type="entry name" value="LARGE RIBOSOMAL SUBUNIT PROTEIN UL10"/>
    <property type="match status" value="1"/>
</dbReference>
<reference evidence="7" key="3">
    <citation type="submission" date="2025-09" db="UniProtKB">
        <authorList>
            <consortium name="Ensembl"/>
        </authorList>
    </citation>
    <scope>IDENTIFICATION</scope>
</reference>
<protein>
    <recommendedName>
        <fullName evidence="5">Large ribosomal subunit protein uL10</fullName>
    </recommendedName>
    <alternativeName>
        <fullName evidence="6">60S acidic ribosomal protein P0</fullName>
    </alternativeName>
</protein>
<dbReference type="Proteomes" id="UP000007648">
    <property type="component" value="Unassembled WGS sequence"/>
</dbReference>
<name>A0A7N4PXX5_SARHA</name>
<dbReference type="Gene3D" id="3.90.105.20">
    <property type="match status" value="1"/>
</dbReference>
<dbReference type="GO" id="GO:0022625">
    <property type="term" value="C:cytosolic large ribosomal subunit"/>
    <property type="evidence" value="ECO:0007669"/>
    <property type="project" value="TreeGrafter"/>
</dbReference>
<dbReference type="GO" id="GO:0002181">
    <property type="term" value="P:cytoplasmic translation"/>
    <property type="evidence" value="ECO:0007669"/>
    <property type="project" value="TreeGrafter"/>
</dbReference>
<dbReference type="InterPro" id="IPR050323">
    <property type="entry name" value="Ribosomal_protein_uL10"/>
</dbReference>
<organism evidence="7 8">
    <name type="scientific">Sarcophilus harrisii</name>
    <name type="common">Tasmanian devil</name>
    <name type="synonym">Sarcophilus laniarius</name>
    <dbReference type="NCBI Taxonomy" id="9305"/>
    <lineage>
        <taxon>Eukaryota</taxon>
        <taxon>Metazoa</taxon>
        <taxon>Chordata</taxon>
        <taxon>Craniata</taxon>
        <taxon>Vertebrata</taxon>
        <taxon>Euteleostomi</taxon>
        <taxon>Mammalia</taxon>
        <taxon>Metatheria</taxon>
        <taxon>Dasyuromorphia</taxon>
        <taxon>Dasyuridae</taxon>
        <taxon>Sarcophilus</taxon>
    </lineage>
</organism>
<keyword evidence="8" id="KW-1185">Reference proteome</keyword>
<dbReference type="InterPro" id="IPR043164">
    <property type="entry name" value="Ribosomal_uL10-like_insert_sf"/>
</dbReference>
<evidence type="ECO:0000256" key="3">
    <source>
        <dbReference type="ARBA" id="ARBA00022980"/>
    </source>
</evidence>
<dbReference type="Ensembl" id="ENSSHAT00000039344.1">
    <property type="protein sequence ID" value="ENSSHAP00000043544.1"/>
    <property type="gene ID" value="ENSSHAG00000028498.1"/>
</dbReference>
<keyword evidence="3" id="KW-0689">Ribosomal protein</keyword>
<dbReference type="Gene3D" id="3.30.70.1730">
    <property type="match status" value="1"/>
</dbReference>
<dbReference type="GO" id="GO:0000027">
    <property type="term" value="P:ribosomal large subunit assembly"/>
    <property type="evidence" value="ECO:0007669"/>
    <property type="project" value="TreeGrafter"/>
</dbReference>
<dbReference type="GO" id="GO:0003735">
    <property type="term" value="F:structural constituent of ribosome"/>
    <property type="evidence" value="ECO:0007669"/>
    <property type="project" value="TreeGrafter"/>
</dbReference>